<dbReference type="EMBL" id="BQNB010013689">
    <property type="protein sequence ID" value="GJT19095.1"/>
    <property type="molecule type" value="Genomic_DNA"/>
</dbReference>
<dbReference type="Gene3D" id="1.10.340.70">
    <property type="match status" value="1"/>
</dbReference>
<evidence type="ECO:0008006" key="3">
    <source>
        <dbReference type="Google" id="ProtNLM"/>
    </source>
</evidence>
<name>A0ABQ5BW30_9ASTR</name>
<comment type="caution">
    <text evidence="1">The sequence shown here is derived from an EMBL/GenBank/DDBJ whole genome shotgun (WGS) entry which is preliminary data.</text>
</comment>
<reference evidence="1" key="2">
    <citation type="submission" date="2022-01" db="EMBL/GenBank/DDBJ databases">
        <authorList>
            <person name="Yamashiro T."/>
            <person name="Shiraishi A."/>
            <person name="Satake H."/>
            <person name="Nakayama K."/>
        </authorList>
    </citation>
    <scope>NUCLEOTIDE SEQUENCE</scope>
</reference>
<proteinExistence type="predicted"/>
<evidence type="ECO:0000313" key="1">
    <source>
        <dbReference type="EMBL" id="GJT19095.1"/>
    </source>
</evidence>
<organism evidence="1 2">
    <name type="scientific">Tanacetum coccineum</name>
    <dbReference type="NCBI Taxonomy" id="301880"/>
    <lineage>
        <taxon>Eukaryota</taxon>
        <taxon>Viridiplantae</taxon>
        <taxon>Streptophyta</taxon>
        <taxon>Embryophyta</taxon>
        <taxon>Tracheophyta</taxon>
        <taxon>Spermatophyta</taxon>
        <taxon>Magnoliopsida</taxon>
        <taxon>eudicotyledons</taxon>
        <taxon>Gunneridae</taxon>
        <taxon>Pentapetalae</taxon>
        <taxon>asterids</taxon>
        <taxon>campanulids</taxon>
        <taxon>Asterales</taxon>
        <taxon>Asteraceae</taxon>
        <taxon>Asteroideae</taxon>
        <taxon>Anthemideae</taxon>
        <taxon>Anthemidinae</taxon>
        <taxon>Tanacetum</taxon>
    </lineage>
</organism>
<reference evidence="1" key="1">
    <citation type="journal article" date="2022" name="Int. J. Mol. Sci.">
        <title>Draft Genome of Tanacetum Coccineum: Genomic Comparison of Closely Related Tanacetum-Family Plants.</title>
        <authorList>
            <person name="Yamashiro T."/>
            <person name="Shiraishi A."/>
            <person name="Nakayama K."/>
            <person name="Satake H."/>
        </authorList>
    </citation>
    <scope>NUCLEOTIDE SEQUENCE</scope>
</reference>
<evidence type="ECO:0000313" key="2">
    <source>
        <dbReference type="Proteomes" id="UP001151760"/>
    </source>
</evidence>
<gene>
    <name evidence="1" type="ORF">Tco_0877801</name>
</gene>
<protein>
    <recommendedName>
        <fullName evidence="3">Reverse transcriptase domain-containing protein</fullName>
    </recommendedName>
</protein>
<accession>A0ABQ5BW30</accession>
<keyword evidence="2" id="KW-1185">Reference proteome</keyword>
<dbReference type="Proteomes" id="UP001151760">
    <property type="component" value="Unassembled WGS sequence"/>
</dbReference>
<sequence length="257" mass="29863">MKSTCVRSHMFEVAWDAYTRENGDIVVVLSVQYDNQREVIENSSITMLDGWLCADNVTRRCVAGSEILEILAHCHSGPTGGHHSASVTRRKVYESGFFCPNIFKDAKDYVMRIKHEAHWALKQCNMDLTYAIKNHFMELNELAKLRDGAYENTRIYKERAKRWHYSRLRGDKDFKVGDKVLLFNSHLRMHLGKLKSKWYGPNVVKTVYPYEAVEITNKNGFSFKVNGQRLKKYFEVNIDIENEEIVKLGDEATELRS</sequence>